<organism evidence="2 3">
    <name type="scientific">Coccomyxa subellipsoidea (strain C-169)</name>
    <name type="common">Green microalga</name>
    <dbReference type="NCBI Taxonomy" id="574566"/>
    <lineage>
        <taxon>Eukaryota</taxon>
        <taxon>Viridiplantae</taxon>
        <taxon>Chlorophyta</taxon>
        <taxon>core chlorophytes</taxon>
        <taxon>Trebouxiophyceae</taxon>
        <taxon>Trebouxiophyceae incertae sedis</taxon>
        <taxon>Coccomyxaceae</taxon>
        <taxon>Coccomyxa</taxon>
        <taxon>Coccomyxa subellipsoidea</taxon>
    </lineage>
</organism>
<feature type="compositionally biased region" description="Polar residues" evidence="1">
    <location>
        <begin position="454"/>
        <end position="465"/>
    </location>
</feature>
<dbReference type="PANTHER" id="PTHR23172">
    <property type="entry name" value="AUXILIN/CYCLIN G-ASSOCIATED KINASE-RELATED"/>
    <property type="match status" value="1"/>
</dbReference>
<dbReference type="GO" id="GO:0005737">
    <property type="term" value="C:cytoplasm"/>
    <property type="evidence" value="ECO:0007669"/>
    <property type="project" value="TreeGrafter"/>
</dbReference>
<dbReference type="AlphaFoldDB" id="I0Z3W0"/>
<feature type="compositionally biased region" description="Basic and acidic residues" evidence="1">
    <location>
        <begin position="220"/>
        <end position="232"/>
    </location>
</feature>
<feature type="compositionally biased region" description="Basic and acidic residues" evidence="1">
    <location>
        <begin position="110"/>
        <end position="120"/>
    </location>
</feature>
<dbReference type="GeneID" id="17043331"/>
<dbReference type="PANTHER" id="PTHR23172:SF19">
    <property type="entry name" value="J DOMAIN-CONTAINING PROTEIN"/>
    <property type="match status" value="1"/>
</dbReference>
<reference evidence="2 3" key="1">
    <citation type="journal article" date="2012" name="Genome Biol.">
        <title>The genome of the polar eukaryotic microalga coccomyxa subellipsoidea reveals traits of cold adaptation.</title>
        <authorList>
            <person name="Blanc G."/>
            <person name="Agarkova I."/>
            <person name="Grimwood J."/>
            <person name="Kuo A."/>
            <person name="Brueggeman A."/>
            <person name="Dunigan D."/>
            <person name="Gurnon J."/>
            <person name="Ladunga I."/>
            <person name="Lindquist E."/>
            <person name="Lucas S."/>
            <person name="Pangilinan J."/>
            <person name="Proschold T."/>
            <person name="Salamov A."/>
            <person name="Schmutz J."/>
            <person name="Weeks D."/>
            <person name="Yamada T."/>
            <person name="Claverie J.M."/>
            <person name="Grigoriev I."/>
            <person name="Van Etten J."/>
            <person name="Lomsadze A."/>
            <person name="Borodovsky M."/>
        </authorList>
    </citation>
    <scope>NUCLEOTIDE SEQUENCE [LARGE SCALE GENOMIC DNA]</scope>
    <source>
        <strain evidence="2 3">C-169</strain>
    </source>
</reference>
<accession>I0Z3W0</accession>
<evidence type="ECO:0000313" key="3">
    <source>
        <dbReference type="Proteomes" id="UP000007264"/>
    </source>
</evidence>
<feature type="compositionally biased region" description="Polar residues" evidence="1">
    <location>
        <begin position="525"/>
        <end position="540"/>
    </location>
</feature>
<dbReference type="RefSeq" id="XP_005649873.1">
    <property type="nucleotide sequence ID" value="XM_005649816.1"/>
</dbReference>
<protein>
    <recommendedName>
        <fullName evidence="4">J domain-containing protein</fullName>
    </recommendedName>
</protein>
<feature type="compositionally biased region" description="Polar residues" evidence="1">
    <location>
        <begin position="261"/>
        <end position="276"/>
    </location>
</feature>
<dbReference type="GO" id="GO:0072318">
    <property type="term" value="P:clathrin coat disassembly"/>
    <property type="evidence" value="ECO:0007669"/>
    <property type="project" value="TreeGrafter"/>
</dbReference>
<dbReference type="eggNOG" id="KOG0431">
    <property type="taxonomic scope" value="Eukaryota"/>
</dbReference>
<dbReference type="OrthoDB" id="1717591at2759"/>
<comment type="caution">
    <text evidence="2">The sequence shown here is derived from an EMBL/GenBank/DDBJ whole genome shotgun (WGS) entry which is preliminary data.</text>
</comment>
<keyword evidence="3" id="KW-1185">Reference proteome</keyword>
<evidence type="ECO:0000313" key="2">
    <source>
        <dbReference type="EMBL" id="EIE25329.1"/>
    </source>
</evidence>
<feature type="region of interest" description="Disordered" evidence="1">
    <location>
        <begin position="1"/>
        <end position="286"/>
    </location>
</feature>
<proteinExistence type="predicted"/>
<feature type="compositionally biased region" description="Basic and acidic residues" evidence="1">
    <location>
        <begin position="28"/>
        <end position="40"/>
    </location>
</feature>
<sequence length="792" mass="84617">MRPTVKSPGVANTSILDPQSASVSPSDHAGRGHDDLDDIFHSSQTQAPGADNARGGSSIDFLEGFGSATHKPSGGSDPFDVFNSAPQKQRVPLAAGSDDLLGGFEGTLGVEDHSSPREPVKSTPSARVTPANNEQEDEEDEFNIFAPTPSPSTKAASVTKQDRSSVFPPEHTQHSPDRPEAEVRDSRGEDEMPAPGHKSRMPSTGDLEDLASRGRPYAEYSRRTAERDRPTAAEESSEAGRMPQRATPSRFPRDRDERPETASQWQSQDEGTSNWQAVGAGGKDSAKEWLDKGQKWLFTAGKKVAAAAKEASSTIQNKLDEMEVFKASGKGPRTWSPDDDDMMPEYYRQWASTIERLAPEEQARTLGAMSEDDRLVVQRIIDQSSVRRSTAKRASPPPRTPAQPHRSGGSETAPVAVPRQAPPRPPQRTRSAETLPQPSPAGRAASGGLERPQRSSSYNLGTASNAADDDTPLSGSAAASPDRAAPVGTPSRPPARGSPSPQRPAPAAQKQADLLGLFGGEAQQEEVSSLSPQPAASSRAGSAGDLFDMSDIDSSPAQHSSAAQRDDVDILGIFASAAPAAACAEPKAAQSQAASTPAKASKPAASGLDELFGAHKAGASMIDFGDEASDISAASAVKFTAPGDVEVEGEPEIRRQARARRMAEKQAQIQAALAEKQARDSAEASEKERKVQLREQYKERMHAWQQGKDGNIRALLASLDTVLWENSGWKKPPMTDLLEPARVKRAYMKANLVIHPDKVKQKGGTVEQIVIADIAFDALKNAWGKFEAAEMR</sequence>
<dbReference type="GO" id="GO:0072583">
    <property type="term" value="P:clathrin-dependent endocytosis"/>
    <property type="evidence" value="ECO:0007669"/>
    <property type="project" value="TreeGrafter"/>
</dbReference>
<dbReference type="InterPro" id="IPR036869">
    <property type="entry name" value="J_dom_sf"/>
</dbReference>
<dbReference type="GO" id="GO:0031982">
    <property type="term" value="C:vesicle"/>
    <property type="evidence" value="ECO:0007669"/>
    <property type="project" value="TreeGrafter"/>
</dbReference>
<gene>
    <name evidence="2" type="ORF">COCSUDRAFT_65194</name>
</gene>
<feature type="compositionally biased region" description="Polar residues" evidence="1">
    <location>
        <begin position="10"/>
        <end position="25"/>
    </location>
</feature>
<dbReference type="Gene3D" id="1.10.287.110">
    <property type="entry name" value="DnaJ domain"/>
    <property type="match status" value="1"/>
</dbReference>
<feature type="compositionally biased region" description="Low complexity" evidence="1">
    <location>
        <begin position="494"/>
        <end position="512"/>
    </location>
</feature>
<evidence type="ECO:0000256" key="1">
    <source>
        <dbReference type="SAM" id="MobiDB-lite"/>
    </source>
</evidence>
<evidence type="ECO:0008006" key="4">
    <source>
        <dbReference type="Google" id="ProtNLM"/>
    </source>
</evidence>
<feature type="region of interest" description="Disordered" evidence="1">
    <location>
        <begin position="380"/>
        <end position="564"/>
    </location>
</feature>
<dbReference type="Proteomes" id="UP000007264">
    <property type="component" value="Unassembled WGS sequence"/>
</dbReference>
<feature type="region of interest" description="Disordered" evidence="1">
    <location>
        <begin position="671"/>
        <end position="690"/>
    </location>
</feature>
<feature type="compositionally biased region" description="Polar residues" evidence="1">
    <location>
        <begin position="552"/>
        <end position="563"/>
    </location>
</feature>
<dbReference type="EMBL" id="AGSI01000004">
    <property type="protein sequence ID" value="EIE25329.1"/>
    <property type="molecule type" value="Genomic_DNA"/>
</dbReference>
<feature type="compositionally biased region" description="Basic and acidic residues" evidence="1">
    <location>
        <begin position="676"/>
        <end position="690"/>
    </location>
</feature>
<dbReference type="STRING" id="574566.I0Z3W0"/>
<feature type="compositionally biased region" description="Basic and acidic residues" evidence="1">
    <location>
        <begin position="251"/>
        <end position="260"/>
    </location>
</feature>
<feature type="region of interest" description="Disordered" evidence="1">
    <location>
        <begin position="582"/>
        <end position="604"/>
    </location>
</feature>
<feature type="compositionally biased region" description="Basic and acidic residues" evidence="1">
    <location>
        <begin position="171"/>
        <end position="190"/>
    </location>
</feature>
<dbReference type="KEGG" id="csl:COCSUDRAFT_65194"/>
<dbReference type="GO" id="GO:0030276">
    <property type="term" value="F:clathrin binding"/>
    <property type="evidence" value="ECO:0007669"/>
    <property type="project" value="TreeGrafter"/>
</dbReference>
<name>I0Z3W0_COCSC</name>
<dbReference type="SUPFAM" id="SSF46565">
    <property type="entry name" value="Chaperone J-domain"/>
    <property type="match status" value="1"/>
</dbReference>